<evidence type="ECO:0000256" key="1">
    <source>
        <dbReference type="SAM" id="Phobius"/>
    </source>
</evidence>
<feature type="transmembrane region" description="Helical" evidence="1">
    <location>
        <begin position="265"/>
        <end position="284"/>
    </location>
</feature>
<evidence type="ECO:0000313" key="3">
    <source>
        <dbReference type="Proteomes" id="UP001281614"/>
    </source>
</evidence>
<dbReference type="EMBL" id="VYYT01000001">
    <property type="protein sequence ID" value="KAK2780418.1"/>
    <property type="molecule type" value="Genomic_DNA"/>
</dbReference>
<feature type="transmembrane region" description="Helical" evidence="1">
    <location>
        <begin position="94"/>
        <end position="121"/>
    </location>
</feature>
<feature type="transmembrane region" description="Helical" evidence="1">
    <location>
        <begin position="364"/>
        <end position="384"/>
    </location>
</feature>
<reference evidence="2" key="1">
    <citation type="submission" date="2023-02" db="EMBL/GenBank/DDBJ databases">
        <title>Colletotrichum kahawae CIFC_Que2 genome sequencing and assembly.</title>
        <authorList>
            <person name="Baroncelli R."/>
        </authorList>
    </citation>
    <scope>NUCLEOTIDE SEQUENCE</scope>
    <source>
        <strain evidence="2">CIFC_Que2</strain>
    </source>
</reference>
<feature type="transmembrane region" description="Helical" evidence="1">
    <location>
        <begin position="62"/>
        <end position="82"/>
    </location>
</feature>
<keyword evidence="1" id="KW-1133">Transmembrane helix</keyword>
<feature type="transmembrane region" description="Helical" evidence="1">
    <location>
        <begin position="141"/>
        <end position="161"/>
    </location>
</feature>
<name>A0AAE0DD17_COLKA</name>
<gene>
    <name evidence="2" type="ORF">CKAH01_00362</name>
</gene>
<sequence length="390" mass="42999">MALGTRIDCSSLETLEGFDDYLRKLRAATQYNESLLEECGKEICGAIWGQSNPDISGIGVSIGYAIGLALGLIFAAVFLGIRQRKGSSWEFSQLVCLAGFEAFFSSAIYFGIALEIASIYTLVNKDFGISTAGLGASEAEIVMAVSVVCILPLLYPIALLPTRLHHPESERQKPPKSGNDVSVKQDNCRLMLFSLLCILFFYPFLSQCIHQWAPSRVGEGNGTEGETIVTIEEWNKIEALCFNSIKRLSASESKLMAGFELASSIVIYCFTIWCGLGVGARTLATQDREFGEERRITRVLLKSQRWVERLWKTYSGVRVVLILIPAVLGVPLLWYVFRLREIQSAALDRLGVEYTGNEWGFGQVVGIVIFAPVVTDMVFAAWAARSLLSG</sequence>
<organism evidence="2 3">
    <name type="scientific">Colletotrichum kahawae</name>
    <name type="common">Coffee berry disease fungus</name>
    <dbReference type="NCBI Taxonomy" id="34407"/>
    <lineage>
        <taxon>Eukaryota</taxon>
        <taxon>Fungi</taxon>
        <taxon>Dikarya</taxon>
        <taxon>Ascomycota</taxon>
        <taxon>Pezizomycotina</taxon>
        <taxon>Sordariomycetes</taxon>
        <taxon>Hypocreomycetidae</taxon>
        <taxon>Glomerellales</taxon>
        <taxon>Glomerellaceae</taxon>
        <taxon>Colletotrichum</taxon>
        <taxon>Colletotrichum gloeosporioides species complex</taxon>
    </lineage>
</organism>
<proteinExistence type="predicted"/>
<keyword evidence="3" id="KW-1185">Reference proteome</keyword>
<keyword evidence="1" id="KW-0472">Membrane</keyword>
<comment type="caution">
    <text evidence="2">The sequence shown here is derived from an EMBL/GenBank/DDBJ whole genome shotgun (WGS) entry which is preliminary data.</text>
</comment>
<keyword evidence="1" id="KW-0812">Transmembrane</keyword>
<dbReference type="AlphaFoldDB" id="A0AAE0DD17"/>
<feature type="transmembrane region" description="Helical" evidence="1">
    <location>
        <begin position="319"/>
        <end position="337"/>
    </location>
</feature>
<accession>A0AAE0DD17</accession>
<evidence type="ECO:0000313" key="2">
    <source>
        <dbReference type="EMBL" id="KAK2780418.1"/>
    </source>
</evidence>
<protein>
    <submittedName>
        <fullName evidence="2">Uncharacterized protein</fullName>
    </submittedName>
</protein>
<dbReference type="Proteomes" id="UP001281614">
    <property type="component" value="Unassembled WGS sequence"/>
</dbReference>
<feature type="transmembrane region" description="Helical" evidence="1">
    <location>
        <begin position="190"/>
        <end position="213"/>
    </location>
</feature>